<dbReference type="Proteomes" id="UP001300012">
    <property type="component" value="Unassembled WGS sequence"/>
</dbReference>
<dbReference type="Pfam" id="PF08975">
    <property type="entry name" value="2H-phosphodiest"/>
    <property type="match status" value="1"/>
</dbReference>
<dbReference type="InterPro" id="IPR015069">
    <property type="entry name" value="2H-PEstase_DUF1868"/>
</dbReference>
<dbReference type="InterPro" id="IPR009097">
    <property type="entry name" value="Cyclic_Pdiesterase"/>
</dbReference>
<name>A0ABT1YB72_9BACL</name>
<dbReference type="RefSeq" id="WP_258212049.1">
    <property type="nucleotide sequence ID" value="NZ_JANQBD010000002.1"/>
</dbReference>
<proteinExistence type="predicted"/>
<keyword evidence="4" id="KW-1185">Reference proteome</keyword>
<accession>A0ABT1YB72</accession>
<gene>
    <name evidence="3" type="ORF">NV381_04380</name>
</gene>
<sequence>MNHSNGSDYLGGERLNSTSLEENSSNTVSHRVFTKAVGRKFHEDGSVRYFPGNTVICPIDPNHAVYPKLVKLAENFHKLSCSQKFTMLPPSSYHMTIIQGVCDEDRKQELWSHYLPLDAPLEEVDRFFREKWAKVRVPEGFNMKFNYLNTDGLALTVNLLPLAVDDTRKLKEFRDEVSNELGLRFPDHDDYRFHISIGYRIMELTVEEESELLSFKEQTELELMEHFGVYESMPPQLVFFKDMFKFSNIR</sequence>
<evidence type="ECO:0000313" key="3">
    <source>
        <dbReference type="EMBL" id="MCR8630438.1"/>
    </source>
</evidence>
<dbReference type="SUPFAM" id="SSF55144">
    <property type="entry name" value="LigT-like"/>
    <property type="match status" value="1"/>
</dbReference>
<organism evidence="3 4">
    <name type="scientific">Paenibacillus radicis</name>
    <name type="common">ex Xue et al. 2023</name>
    <dbReference type="NCBI Taxonomy" id="2972489"/>
    <lineage>
        <taxon>Bacteria</taxon>
        <taxon>Bacillati</taxon>
        <taxon>Bacillota</taxon>
        <taxon>Bacilli</taxon>
        <taxon>Bacillales</taxon>
        <taxon>Paenibacillaceae</taxon>
        <taxon>Paenibacillus</taxon>
    </lineage>
</organism>
<evidence type="ECO:0000259" key="2">
    <source>
        <dbReference type="Pfam" id="PF08975"/>
    </source>
</evidence>
<comment type="caution">
    <text evidence="3">The sequence shown here is derived from an EMBL/GenBank/DDBJ whole genome shotgun (WGS) entry which is preliminary data.</text>
</comment>
<protein>
    <submittedName>
        <fullName evidence="3">DUF1868 domain-containing protein</fullName>
    </submittedName>
</protein>
<feature type="domain" description="DUF1868" evidence="2">
    <location>
        <begin position="40"/>
        <end position="150"/>
    </location>
</feature>
<reference evidence="3 4" key="1">
    <citation type="submission" date="2022-08" db="EMBL/GenBank/DDBJ databases">
        <title>Paenibacillus endoradicis sp. nov., Paenibacillus radicibacter sp. nov and Paenibacillus pararadicis sp. nov., three cold-adapted plant growth-promoting bacteria isolated from root of Larix gmelinii in Great Khingan.</title>
        <authorList>
            <person name="Xue H."/>
        </authorList>
    </citation>
    <scope>NUCLEOTIDE SEQUENCE [LARGE SCALE GENOMIC DNA]</scope>
    <source>
        <strain evidence="3 4">N5-1-1-5</strain>
    </source>
</reference>
<dbReference type="Gene3D" id="3.90.1140.10">
    <property type="entry name" value="Cyclic phosphodiesterase"/>
    <property type="match status" value="1"/>
</dbReference>
<feature type="region of interest" description="Disordered" evidence="1">
    <location>
        <begin position="1"/>
        <end position="23"/>
    </location>
</feature>
<dbReference type="EMBL" id="JANQBD010000002">
    <property type="protein sequence ID" value="MCR8630438.1"/>
    <property type="molecule type" value="Genomic_DNA"/>
</dbReference>
<evidence type="ECO:0000256" key="1">
    <source>
        <dbReference type="SAM" id="MobiDB-lite"/>
    </source>
</evidence>
<evidence type="ECO:0000313" key="4">
    <source>
        <dbReference type="Proteomes" id="UP001300012"/>
    </source>
</evidence>